<proteinExistence type="predicted"/>
<dbReference type="InterPro" id="IPR036770">
    <property type="entry name" value="Ankyrin_rpt-contain_sf"/>
</dbReference>
<dbReference type="GeneID" id="36394679"/>
<dbReference type="AlphaFoldDB" id="A0A384JXU7"/>
<organism evidence="1 2">
    <name type="scientific">Botryotinia fuckeliana (strain B05.10)</name>
    <name type="common">Noble rot fungus</name>
    <name type="synonym">Botrytis cinerea</name>
    <dbReference type="NCBI Taxonomy" id="332648"/>
    <lineage>
        <taxon>Eukaryota</taxon>
        <taxon>Fungi</taxon>
        <taxon>Dikarya</taxon>
        <taxon>Ascomycota</taxon>
        <taxon>Pezizomycotina</taxon>
        <taxon>Leotiomycetes</taxon>
        <taxon>Helotiales</taxon>
        <taxon>Sclerotiniaceae</taxon>
        <taxon>Botrytis</taxon>
    </lineage>
</organism>
<dbReference type="SUPFAM" id="SSF48403">
    <property type="entry name" value="Ankyrin repeat"/>
    <property type="match status" value="1"/>
</dbReference>
<reference evidence="1 2" key="1">
    <citation type="journal article" date="2011" name="PLoS Genet.">
        <title>Genomic analysis of the necrotrophic fungal pathogens Sclerotinia sclerotiorum and Botrytis cinerea.</title>
        <authorList>
            <person name="Amselem J."/>
            <person name="Cuomo C.A."/>
            <person name="van Kan J.A."/>
            <person name="Viaud M."/>
            <person name="Benito E.P."/>
            <person name="Couloux A."/>
            <person name="Coutinho P.M."/>
            <person name="de Vries R.P."/>
            <person name="Dyer P.S."/>
            <person name="Fillinger S."/>
            <person name="Fournier E."/>
            <person name="Gout L."/>
            <person name="Hahn M."/>
            <person name="Kohn L."/>
            <person name="Lapalu N."/>
            <person name="Plummer K.M."/>
            <person name="Pradier J.M."/>
            <person name="Quevillon E."/>
            <person name="Sharon A."/>
            <person name="Simon A."/>
            <person name="ten Have A."/>
            <person name="Tudzynski B."/>
            <person name="Tudzynski P."/>
            <person name="Wincker P."/>
            <person name="Andrew M."/>
            <person name="Anthouard V."/>
            <person name="Beever R.E."/>
            <person name="Beffa R."/>
            <person name="Benoit I."/>
            <person name="Bouzid O."/>
            <person name="Brault B."/>
            <person name="Chen Z."/>
            <person name="Choquer M."/>
            <person name="Collemare J."/>
            <person name="Cotton P."/>
            <person name="Danchin E.G."/>
            <person name="Da Silva C."/>
            <person name="Gautier A."/>
            <person name="Giraud C."/>
            <person name="Giraud T."/>
            <person name="Gonzalez C."/>
            <person name="Grossetete S."/>
            <person name="Guldener U."/>
            <person name="Henrissat B."/>
            <person name="Howlett B.J."/>
            <person name="Kodira C."/>
            <person name="Kretschmer M."/>
            <person name="Lappartient A."/>
            <person name="Leroch M."/>
            <person name="Levis C."/>
            <person name="Mauceli E."/>
            <person name="Neuveglise C."/>
            <person name="Oeser B."/>
            <person name="Pearson M."/>
            <person name="Poulain J."/>
            <person name="Poussereau N."/>
            <person name="Quesneville H."/>
            <person name="Rascle C."/>
            <person name="Schumacher J."/>
            <person name="Segurens B."/>
            <person name="Sexton A."/>
            <person name="Silva E."/>
            <person name="Sirven C."/>
            <person name="Soanes D.M."/>
            <person name="Talbot N.J."/>
            <person name="Templeton M."/>
            <person name="Yandava C."/>
            <person name="Yarden O."/>
            <person name="Zeng Q."/>
            <person name="Rollins J.A."/>
            <person name="Lebrun M.H."/>
            <person name="Dickman M."/>
        </authorList>
    </citation>
    <scope>NUCLEOTIDE SEQUENCE [LARGE SCALE GENOMIC DNA]</scope>
    <source>
        <strain evidence="1 2">B05.10</strain>
    </source>
</reference>
<name>A0A384JXU7_BOTFB</name>
<dbReference type="OrthoDB" id="3562223at2759"/>
<dbReference type="Proteomes" id="UP000001798">
    <property type="component" value="Chromosome 11"/>
</dbReference>
<gene>
    <name evidence="1" type="ORF">BCIN_11g06550</name>
</gene>
<evidence type="ECO:0000313" key="1">
    <source>
        <dbReference type="EMBL" id="ATZ55400.1"/>
    </source>
</evidence>
<evidence type="ECO:0000313" key="2">
    <source>
        <dbReference type="Proteomes" id="UP000001798"/>
    </source>
</evidence>
<dbReference type="SUPFAM" id="SSF51735">
    <property type="entry name" value="NAD(P)-binding Rossmann-fold domains"/>
    <property type="match status" value="1"/>
</dbReference>
<reference evidence="1 2" key="3">
    <citation type="journal article" date="2017" name="Mol. Plant Pathol.">
        <title>A gapless genome sequence of the fungus Botrytis cinerea.</title>
        <authorList>
            <person name="Van Kan J.A."/>
            <person name="Stassen J.H."/>
            <person name="Mosbach A."/>
            <person name="Van Der Lee T.A."/>
            <person name="Faino L."/>
            <person name="Farmer A.D."/>
            <person name="Papasotiriou D.G."/>
            <person name="Zhou S."/>
            <person name="Seidl M.F."/>
            <person name="Cottam E."/>
            <person name="Edel D."/>
            <person name="Hahn M."/>
            <person name="Schwartz D.C."/>
            <person name="Dietrich R.A."/>
            <person name="Widdison S."/>
            <person name="Scalliet G."/>
        </authorList>
    </citation>
    <scope>NUCLEOTIDE SEQUENCE [LARGE SCALE GENOMIC DNA]</scope>
    <source>
        <strain evidence="1 2">B05.10</strain>
    </source>
</reference>
<keyword evidence="2" id="KW-1185">Reference proteome</keyword>
<reference evidence="1 2" key="2">
    <citation type="journal article" date="2012" name="Eukaryot. Cell">
        <title>Genome update of Botrytis cinerea strains B05.10 and T4.</title>
        <authorList>
            <person name="Staats M."/>
            <person name="van Kan J.A."/>
        </authorList>
    </citation>
    <scope>NUCLEOTIDE SEQUENCE [LARGE SCALE GENOMIC DNA]</scope>
    <source>
        <strain evidence="1 2">B05.10</strain>
    </source>
</reference>
<dbReference type="VEuPathDB" id="FungiDB:Bcin11g06550"/>
<dbReference type="KEGG" id="bfu:BCIN_11g06550"/>
<dbReference type="InterPro" id="IPR036291">
    <property type="entry name" value="NAD(P)-bd_dom_sf"/>
</dbReference>
<dbReference type="Gene3D" id="3.40.50.720">
    <property type="entry name" value="NAD(P)-binding Rossmann-like Domain"/>
    <property type="match status" value="1"/>
</dbReference>
<protein>
    <submittedName>
        <fullName evidence="1">Uncharacterized protein</fullName>
    </submittedName>
</protein>
<accession>A0A384JXU7</accession>
<sequence>MAACFMLPGNWRSVKEMIMLLLEESGADVVITKEMMKSASTSRQEIILKVLEHHFNIAIPKEKQLIAEFYNAAKSGNNDKIRSLLVKKVKPDAQSPNSYTPVIRNIGSTKVKALISCGAEVVQTDLDSLDILSLVFEDVYAIFVISDFWGLYDSPTNQGKVVKGQSFNVWAVNYEIEQLKQIIDATIRIPTLKHFILSSLFNTTK</sequence>
<dbReference type="EMBL" id="CP009815">
    <property type="protein sequence ID" value="ATZ55400.1"/>
    <property type="molecule type" value="Genomic_DNA"/>
</dbReference>
<dbReference type="RefSeq" id="XP_024551954.1">
    <property type="nucleotide sequence ID" value="XM_024698317.1"/>
</dbReference>